<comment type="caution">
    <text evidence="1">The sequence shown here is derived from an EMBL/GenBank/DDBJ whole genome shotgun (WGS) entry which is preliminary data.</text>
</comment>
<protein>
    <submittedName>
        <fullName evidence="1">Uncharacterized protein</fullName>
    </submittedName>
</protein>
<organism evidence="1 2">
    <name type="scientific">Aequitasia blattaphilus</name>
    <dbReference type="NCBI Taxonomy" id="2949332"/>
    <lineage>
        <taxon>Bacteria</taxon>
        <taxon>Bacillati</taxon>
        <taxon>Bacillota</taxon>
        <taxon>Clostridia</taxon>
        <taxon>Lachnospirales</taxon>
        <taxon>Lachnospiraceae</taxon>
        <taxon>Aequitasia</taxon>
    </lineage>
</organism>
<proteinExistence type="predicted"/>
<evidence type="ECO:0000313" key="1">
    <source>
        <dbReference type="EMBL" id="MCP1101968.1"/>
    </source>
</evidence>
<reference evidence="1 2" key="1">
    <citation type="journal article" date="2022" name="Genome Biol. Evol.">
        <title>Host diet, physiology and behaviors set the stage for Lachnospiraceae cladogenesis.</title>
        <authorList>
            <person name="Vera-Ponce De Leon A."/>
            <person name="Schneider M."/>
            <person name="Jahnes B.C."/>
            <person name="Sadowski V."/>
            <person name="Camuy-Velez L.A."/>
            <person name="Duan J."/>
            <person name="Sabree Z.L."/>
        </authorList>
    </citation>
    <scope>NUCLEOTIDE SEQUENCE [LARGE SCALE GENOMIC DNA]</scope>
    <source>
        <strain evidence="1 2">PAL113</strain>
    </source>
</reference>
<dbReference type="RefSeq" id="WP_262065756.1">
    <property type="nucleotide sequence ID" value="NZ_JAMXOD010000006.1"/>
</dbReference>
<accession>A0ABT1E810</accession>
<sequence>MKEGLNLVVSDDRTKIEKQIAALEWQLGKGLDEKSKLIFEESLKQLKKQLRNL</sequence>
<dbReference type="EMBL" id="JAMZFW010000006">
    <property type="protein sequence ID" value="MCP1101968.1"/>
    <property type="molecule type" value="Genomic_DNA"/>
</dbReference>
<dbReference type="Proteomes" id="UP001523566">
    <property type="component" value="Unassembled WGS sequence"/>
</dbReference>
<gene>
    <name evidence="1" type="ORF">NK125_06000</name>
</gene>
<evidence type="ECO:0000313" key="2">
    <source>
        <dbReference type="Proteomes" id="UP001523566"/>
    </source>
</evidence>
<name>A0ABT1E810_9FIRM</name>
<keyword evidence="2" id="KW-1185">Reference proteome</keyword>